<dbReference type="PANTHER" id="PTHR12360:SF12">
    <property type="entry name" value="TRANSCRIPTIONAL REPRESSOR NF-X1"/>
    <property type="match status" value="1"/>
</dbReference>
<dbReference type="SMART" id="SM00393">
    <property type="entry name" value="R3H"/>
    <property type="match status" value="1"/>
</dbReference>
<comment type="caution">
    <text evidence="3">The sequence shown here is derived from an EMBL/GenBank/DDBJ whole genome shotgun (WGS) entry which is preliminary data.</text>
</comment>
<dbReference type="EMBL" id="AMGX01000008">
    <property type="protein sequence ID" value="EXJ70744.1"/>
    <property type="molecule type" value="Genomic_DNA"/>
</dbReference>
<reference evidence="3 4" key="1">
    <citation type="submission" date="2013-03" db="EMBL/GenBank/DDBJ databases">
        <title>The Genome Sequence of Cladophialophora psammophila CBS 110553.</title>
        <authorList>
            <consortium name="The Broad Institute Genomics Platform"/>
            <person name="Cuomo C."/>
            <person name="de Hoog S."/>
            <person name="Gorbushina A."/>
            <person name="Walker B."/>
            <person name="Young S.K."/>
            <person name="Zeng Q."/>
            <person name="Gargeya S."/>
            <person name="Fitzgerald M."/>
            <person name="Haas B."/>
            <person name="Abouelleil A."/>
            <person name="Allen A.W."/>
            <person name="Alvarado L."/>
            <person name="Arachchi H.M."/>
            <person name="Berlin A.M."/>
            <person name="Chapman S.B."/>
            <person name="Gainer-Dewar J."/>
            <person name="Goldberg J."/>
            <person name="Griggs A."/>
            <person name="Gujja S."/>
            <person name="Hansen M."/>
            <person name="Howarth C."/>
            <person name="Imamovic A."/>
            <person name="Ireland A."/>
            <person name="Larimer J."/>
            <person name="McCowan C."/>
            <person name="Murphy C."/>
            <person name="Pearson M."/>
            <person name="Poon T.W."/>
            <person name="Priest M."/>
            <person name="Roberts A."/>
            <person name="Saif S."/>
            <person name="Shea T."/>
            <person name="Sisk P."/>
            <person name="Sykes S."/>
            <person name="Wortman J."/>
            <person name="Nusbaum C."/>
            <person name="Birren B."/>
        </authorList>
    </citation>
    <scope>NUCLEOTIDE SEQUENCE [LARGE SCALE GENOMIC DNA]</scope>
    <source>
        <strain evidence="3 4">CBS 110553</strain>
    </source>
</reference>
<dbReference type="Proteomes" id="UP000019471">
    <property type="component" value="Unassembled WGS sequence"/>
</dbReference>
<dbReference type="RefSeq" id="XP_007744523.1">
    <property type="nucleotide sequence ID" value="XM_007746333.1"/>
</dbReference>
<dbReference type="InterPro" id="IPR036867">
    <property type="entry name" value="R3H_dom_sf"/>
</dbReference>
<dbReference type="PANTHER" id="PTHR12360">
    <property type="entry name" value="NUCLEAR TRANSCRIPTION FACTOR, X-BOX BINDING 1 NFX1"/>
    <property type="match status" value="1"/>
</dbReference>
<dbReference type="GO" id="GO:0000122">
    <property type="term" value="P:negative regulation of transcription by RNA polymerase II"/>
    <property type="evidence" value="ECO:0007669"/>
    <property type="project" value="TreeGrafter"/>
</dbReference>
<evidence type="ECO:0000256" key="1">
    <source>
        <dbReference type="SAM" id="MobiDB-lite"/>
    </source>
</evidence>
<dbReference type="InterPro" id="IPR001374">
    <property type="entry name" value="R3H_dom"/>
</dbReference>
<dbReference type="InterPro" id="IPR034078">
    <property type="entry name" value="NFX1_fam"/>
</dbReference>
<dbReference type="PROSITE" id="PS51061">
    <property type="entry name" value="R3H"/>
    <property type="match status" value="1"/>
</dbReference>
<feature type="compositionally biased region" description="Basic and acidic residues" evidence="1">
    <location>
        <begin position="425"/>
        <end position="440"/>
    </location>
</feature>
<evidence type="ECO:0000313" key="4">
    <source>
        <dbReference type="Proteomes" id="UP000019471"/>
    </source>
</evidence>
<dbReference type="GO" id="GO:0000977">
    <property type="term" value="F:RNA polymerase II transcription regulatory region sequence-specific DNA binding"/>
    <property type="evidence" value="ECO:0007669"/>
    <property type="project" value="TreeGrafter"/>
</dbReference>
<dbReference type="OrthoDB" id="6512771at2759"/>
<proteinExistence type="predicted"/>
<dbReference type="AlphaFoldDB" id="W9XK46"/>
<dbReference type="Pfam" id="PF01424">
    <property type="entry name" value="R3H"/>
    <property type="match status" value="1"/>
</dbReference>
<feature type="compositionally biased region" description="Acidic residues" evidence="1">
    <location>
        <begin position="411"/>
        <end position="424"/>
    </location>
</feature>
<dbReference type="FunFam" id="3.30.1370.50:FF:000006">
    <property type="entry name" value="NF-X1 finger transcription factor"/>
    <property type="match status" value="1"/>
</dbReference>
<dbReference type="GO" id="GO:0000981">
    <property type="term" value="F:DNA-binding transcription factor activity, RNA polymerase II-specific"/>
    <property type="evidence" value="ECO:0007669"/>
    <property type="project" value="TreeGrafter"/>
</dbReference>
<dbReference type="eggNOG" id="KOG1952">
    <property type="taxonomic scope" value="Eukaryota"/>
</dbReference>
<sequence length="440" mass="49441">MRLWKDCAAGPFAVWHPTAAVQFPVHQDERLWPPSSGTQLSFGRGGMPQVSISHRKAMSLRQKDIEKSAMLEGRCVRKQEEVRCNVRAHVPEPPGRQTSLKCDDECARLERNRKLALALHIPDGHTDEHVPYSTDTLNMYLEDVAWAHKQEEILRLFAADENEKRYRFSPMRNWQRAFIHSLAEDFGFDGKSLDPEPHRHVVLFKTPKFVSAPMKTLAQAARIKRAQLHAAAPIQSAPERKADEVKHDYNGLLLTKPRFALTEDELRPLVKKSAPTTEFDIIFLSNDEGVALLPTLSSDTPEQLVTLLTSLYPAIAGEVTKHNLGASVVLCQFDTSDLEPKILQQQGRPIAALSNGWSQVVAKKAAPAVVPQVMPVGQRPVYTVLGSRLAEAKKRKEVKLQKKAQQQQVVEDWEKEMEQEESEEAERRASQDHGEASDGA</sequence>
<dbReference type="SUPFAM" id="SSF82708">
    <property type="entry name" value="R3H domain"/>
    <property type="match status" value="1"/>
</dbReference>
<feature type="domain" description="R3H" evidence="2">
    <location>
        <begin position="144"/>
        <end position="207"/>
    </location>
</feature>
<keyword evidence="4" id="KW-1185">Reference proteome</keyword>
<gene>
    <name evidence="3" type="ORF">A1O5_05734</name>
</gene>
<evidence type="ECO:0000259" key="2">
    <source>
        <dbReference type="PROSITE" id="PS51061"/>
    </source>
</evidence>
<dbReference type="Gene3D" id="3.30.1370.50">
    <property type="entry name" value="R3H-like domain"/>
    <property type="match status" value="1"/>
</dbReference>
<evidence type="ECO:0000313" key="3">
    <source>
        <dbReference type="EMBL" id="EXJ70744.1"/>
    </source>
</evidence>
<organism evidence="3 4">
    <name type="scientific">Cladophialophora psammophila CBS 110553</name>
    <dbReference type="NCBI Taxonomy" id="1182543"/>
    <lineage>
        <taxon>Eukaryota</taxon>
        <taxon>Fungi</taxon>
        <taxon>Dikarya</taxon>
        <taxon>Ascomycota</taxon>
        <taxon>Pezizomycotina</taxon>
        <taxon>Eurotiomycetes</taxon>
        <taxon>Chaetothyriomycetidae</taxon>
        <taxon>Chaetothyriales</taxon>
        <taxon>Herpotrichiellaceae</taxon>
        <taxon>Cladophialophora</taxon>
    </lineage>
</organism>
<accession>W9XK46</accession>
<dbReference type="HOGENOM" id="CLU_037542_1_1_1"/>
<name>W9XK46_9EURO</name>
<dbReference type="GeneID" id="19190450"/>
<protein>
    <recommendedName>
        <fullName evidence="2">R3H domain-containing protein</fullName>
    </recommendedName>
</protein>
<dbReference type="GO" id="GO:0005634">
    <property type="term" value="C:nucleus"/>
    <property type="evidence" value="ECO:0007669"/>
    <property type="project" value="TreeGrafter"/>
</dbReference>
<dbReference type="STRING" id="1182543.W9XK46"/>
<feature type="region of interest" description="Disordered" evidence="1">
    <location>
        <begin position="396"/>
        <end position="440"/>
    </location>
</feature>